<evidence type="ECO:0000256" key="5">
    <source>
        <dbReference type="ARBA" id="ARBA00022691"/>
    </source>
</evidence>
<evidence type="ECO:0000256" key="7">
    <source>
        <dbReference type="ARBA" id="ARBA00024915"/>
    </source>
</evidence>
<evidence type="ECO:0000256" key="6">
    <source>
        <dbReference type="ARBA" id="ARBA00022884"/>
    </source>
</evidence>
<organism evidence="8 9">
    <name type="scientific">Alternaria burnsii</name>
    <dbReference type="NCBI Taxonomy" id="1187904"/>
    <lineage>
        <taxon>Eukaryota</taxon>
        <taxon>Fungi</taxon>
        <taxon>Dikarya</taxon>
        <taxon>Ascomycota</taxon>
        <taxon>Pezizomycotina</taxon>
        <taxon>Dothideomycetes</taxon>
        <taxon>Pleosporomycetidae</taxon>
        <taxon>Pleosporales</taxon>
        <taxon>Pleosporineae</taxon>
        <taxon>Pleosporaceae</taxon>
        <taxon>Alternaria</taxon>
        <taxon>Alternaria sect. Alternaria</taxon>
    </lineage>
</organism>
<name>A0A8H7EJP6_9PLEO</name>
<sequence length="675" mass="76642">MFRIHPVIPRNTWRVNTVARQWNQARLAATAAATAAATPKVRRVSREKYWSDEKLSISHKYPLSLAVAKVIHPDNEVKTRRKKTRNEKKAVIPGGIHVRTQIVSPDLCDDVLKYVGHELDRYKGCDILDINPGAGLWSQKLHQYLQPRSHVLLEQRHDKFKEFLDPLLTAPGSKYSLVDGDPTVLQTYRDLVTNGVFPYQTVLNADDPRAQEPNNTLLVTGSLVWDPTLPGLGFDSMAKQLAYHFSSAAWANDLFHAFGLVRTLFWVQNNDYASIIPDSVGILQKTTRIMEMTQNMKLFVTAERAPRNKGRASSGRNPQYEIETTVRAMANGRNHGIELPPHRRDNIHDFATDIERTSNGTGIVSYSEMEEYLRDQHLAGKSAVGLLPLGTIENYEALKDIAEKHPELELFVPAEEAGTRKKRRKVPVDHPYKDKMRIAHSFFASQHQAYKNKSLASAIADTGEEIYRLECEILGMQDGLEKDSAMARLAELNTKWDQGIQSQNANYAMASVAELDDRISIRSPCSFHLQWDTRPYEPFVMRNDEVWPQNRLSLVFSEPTPKPVSKFPDFHKWVIDFMFGLFANPKDGVNAALDRMQHGLSDIINECPTLKDPEKGGRLQMEHLRVRMLTDEMIIELVKAYKDWPFKAPGSDHSAYFKNKHLESATAGFHAPESL</sequence>
<dbReference type="Proteomes" id="UP000596902">
    <property type="component" value="Unassembled WGS sequence"/>
</dbReference>
<dbReference type="AlphaFoldDB" id="A0A8H7EJP6"/>
<keyword evidence="4" id="KW-0808">Transferase</keyword>
<evidence type="ECO:0000256" key="2">
    <source>
        <dbReference type="ARBA" id="ARBA00013836"/>
    </source>
</evidence>
<protein>
    <recommendedName>
        <fullName evidence="2">Mitochondrial transcription factor 1</fullName>
    </recommendedName>
</protein>
<comment type="function">
    <text evidence="7">Mitochondrial transcription factor that confers selective promoter recognition on the core subunit of the yeast mitochondrial RNA polymerase. Interacts with DNA in a non-specific manner.</text>
</comment>
<dbReference type="GO" id="GO:0008168">
    <property type="term" value="F:methyltransferase activity"/>
    <property type="evidence" value="ECO:0007669"/>
    <property type="project" value="UniProtKB-KW"/>
</dbReference>
<reference evidence="8" key="1">
    <citation type="submission" date="2020-01" db="EMBL/GenBank/DDBJ databases">
        <authorList>
            <person name="Feng Z.H.Z."/>
        </authorList>
    </citation>
    <scope>NUCLEOTIDE SEQUENCE</scope>
    <source>
        <strain evidence="8">CBS107.38</strain>
    </source>
</reference>
<evidence type="ECO:0000256" key="3">
    <source>
        <dbReference type="ARBA" id="ARBA00022603"/>
    </source>
</evidence>
<dbReference type="InterPro" id="IPR029063">
    <property type="entry name" value="SAM-dependent_MTases_sf"/>
</dbReference>
<reference evidence="8" key="2">
    <citation type="submission" date="2020-08" db="EMBL/GenBank/DDBJ databases">
        <title>Draft Genome Sequence of Cumin Blight Pathogen Alternaria burnsii.</title>
        <authorList>
            <person name="Feng Z."/>
        </authorList>
    </citation>
    <scope>NUCLEOTIDE SEQUENCE</scope>
    <source>
        <strain evidence="8">CBS107.38</strain>
    </source>
</reference>
<accession>A0A8H7EJP6</accession>
<evidence type="ECO:0000256" key="4">
    <source>
        <dbReference type="ARBA" id="ARBA00022679"/>
    </source>
</evidence>
<dbReference type="PANTHER" id="PTHR11727">
    <property type="entry name" value="DIMETHYLADENOSINE TRANSFERASE"/>
    <property type="match status" value="1"/>
</dbReference>
<dbReference type="SUPFAM" id="SSF53335">
    <property type="entry name" value="S-adenosyl-L-methionine-dependent methyltransferases"/>
    <property type="match status" value="1"/>
</dbReference>
<dbReference type="GO" id="GO:0006391">
    <property type="term" value="P:transcription initiation at mitochondrial promoter"/>
    <property type="evidence" value="ECO:0007669"/>
    <property type="project" value="TreeGrafter"/>
</dbReference>
<evidence type="ECO:0000313" key="9">
    <source>
        <dbReference type="Proteomes" id="UP000596902"/>
    </source>
</evidence>
<proteinExistence type="predicted"/>
<dbReference type="GO" id="GO:0032259">
    <property type="term" value="P:methylation"/>
    <property type="evidence" value="ECO:0007669"/>
    <property type="project" value="UniProtKB-KW"/>
</dbReference>
<evidence type="ECO:0000313" key="8">
    <source>
        <dbReference type="EMBL" id="KAF7681562.1"/>
    </source>
</evidence>
<comment type="caution">
    <text evidence="8">The sequence shown here is derived from an EMBL/GenBank/DDBJ whole genome shotgun (WGS) entry which is preliminary data.</text>
</comment>
<keyword evidence="9" id="KW-1185">Reference proteome</keyword>
<dbReference type="GO" id="GO:0005759">
    <property type="term" value="C:mitochondrial matrix"/>
    <property type="evidence" value="ECO:0007669"/>
    <property type="project" value="TreeGrafter"/>
</dbReference>
<gene>
    <name evidence="8" type="ORF">GT037_000538</name>
</gene>
<evidence type="ECO:0000256" key="1">
    <source>
        <dbReference type="ARBA" id="ARBA00004173"/>
    </source>
</evidence>
<dbReference type="InterPro" id="IPR001737">
    <property type="entry name" value="KsgA/Erm"/>
</dbReference>
<keyword evidence="5" id="KW-0949">S-adenosyl-L-methionine</keyword>
<keyword evidence="3" id="KW-0489">Methyltransferase</keyword>
<dbReference type="RefSeq" id="XP_038791441.1">
    <property type="nucleotide sequence ID" value="XM_038925585.1"/>
</dbReference>
<keyword evidence="6" id="KW-0694">RNA-binding</keyword>
<dbReference type="GO" id="GO:0034245">
    <property type="term" value="C:mitochondrial DNA-directed RNA polymerase complex"/>
    <property type="evidence" value="ECO:0007669"/>
    <property type="project" value="TreeGrafter"/>
</dbReference>
<dbReference type="Gene3D" id="1.10.8.100">
    <property type="entry name" value="Ribosomal RNA adenine dimethylase-like, domain 2"/>
    <property type="match status" value="1"/>
</dbReference>
<dbReference type="EMBL" id="JAAABM010000001">
    <property type="protein sequence ID" value="KAF7681562.1"/>
    <property type="molecule type" value="Genomic_DNA"/>
</dbReference>
<dbReference type="GO" id="GO:0034246">
    <property type="term" value="F:mitochondrial transcription factor activity"/>
    <property type="evidence" value="ECO:0007669"/>
    <property type="project" value="TreeGrafter"/>
</dbReference>
<dbReference type="GO" id="GO:0003723">
    <property type="term" value="F:RNA binding"/>
    <property type="evidence" value="ECO:0007669"/>
    <property type="project" value="UniProtKB-KW"/>
</dbReference>
<dbReference type="InterPro" id="IPR023165">
    <property type="entry name" value="rRNA_Ade_diMease-like_C"/>
</dbReference>
<dbReference type="GeneID" id="62198763"/>
<comment type="subcellular location">
    <subcellularLocation>
        <location evidence="1">Mitochondrion</location>
    </subcellularLocation>
</comment>
<dbReference type="PANTHER" id="PTHR11727:SF17">
    <property type="entry name" value="DIMETHYLADENOSINE TRANSFERASE 1, MITOCHONDRIAL"/>
    <property type="match status" value="1"/>
</dbReference>
<dbReference type="Gene3D" id="3.40.50.150">
    <property type="entry name" value="Vaccinia Virus protein VP39"/>
    <property type="match status" value="1"/>
</dbReference>